<evidence type="ECO:0000256" key="5">
    <source>
        <dbReference type="ARBA" id="ARBA00023316"/>
    </source>
</evidence>
<sequence length="260" mass="28696">MLRLLKLLLACAALAGCATPAIERSVTASGHSSRVRHIVLHYTALDDATSLKTLSRDEVSAHYLIAEKPAGRTYQLVDENRAAWHAGASRWFEQTAINLTSIGIELVNAGGQTQADGSLRYTPYSPAQMTALTRLLRELIQRHGIHPENIVGHSDIAPQRKLDPGPLFPWRELAQAGIGRWYDEAGAAAHLTRLQSQALPGVSWFQEQLSRLGYDSPRHGQLDRATRNVLAAFQMHYRPTRHDGQPDAETAAIMLAMRAQ</sequence>
<keyword evidence="6" id="KW-0732">Signal</keyword>
<organism evidence="8 9">
    <name type="scientific">Bordetella avium (strain 197N)</name>
    <dbReference type="NCBI Taxonomy" id="360910"/>
    <lineage>
        <taxon>Bacteria</taxon>
        <taxon>Pseudomonadati</taxon>
        <taxon>Pseudomonadota</taxon>
        <taxon>Betaproteobacteria</taxon>
        <taxon>Burkholderiales</taxon>
        <taxon>Alcaligenaceae</taxon>
        <taxon>Bordetella</taxon>
    </lineage>
</organism>
<dbReference type="PANTHER" id="PTHR30417">
    <property type="entry name" value="N-ACETYLMURAMOYL-L-ALANINE AMIDASE AMID"/>
    <property type="match status" value="1"/>
</dbReference>
<dbReference type="Pfam" id="PF01471">
    <property type="entry name" value="PG_binding_1"/>
    <property type="match status" value="1"/>
</dbReference>
<dbReference type="Pfam" id="PF01510">
    <property type="entry name" value="Amidase_2"/>
    <property type="match status" value="1"/>
</dbReference>
<dbReference type="STRING" id="360910.BAV1113"/>
<keyword evidence="9" id="KW-1185">Reference proteome</keyword>
<dbReference type="EC" id="3.5.1.28" evidence="3"/>
<dbReference type="HOGENOM" id="CLU_049290_2_1_4"/>
<dbReference type="GO" id="GO:0009253">
    <property type="term" value="P:peptidoglycan catabolic process"/>
    <property type="evidence" value="ECO:0007669"/>
    <property type="project" value="InterPro"/>
</dbReference>
<dbReference type="InterPro" id="IPR036505">
    <property type="entry name" value="Amidase/PGRP_sf"/>
</dbReference>
<dbReference type="SUPFAM" id="SSF47090">
    <property type="entry name" value="PGBD-like"/>
    <property type="match status" value="1"/>
</dbReference>
<keyword evidence="4" id="KW-0378">Hydrolase</keyword>
<gene>
    <name evidence="8" type="ordered locus">BAV1113</name>
</gene>
<dbReference type="KEGG" id="bav:BAV1113"/>
<dbReference type="InterPro" id="IPR002502">
    <property type="entry name" value="Amidase_domain"/>
</dbReference>
<evidence type="ECO:0000256" key="4">
    <source>
        <dbReference type="ARBA" id="ARBA00022801"/>
    </source>
</evidence>
<dbReference type="FunFam" id="3.40.80.10:FF:000003">
    <property type="entry name" value="N-acetylmuramoyl-L-alanine amidase"/>
    <property type="match status" value="1"/>
</dbReference>
<accession>Q2KUL1</accession>
<dbReference type="PROSITE" id="PS51257">
    <property type="entry name" value="PROKAR_LIPOPROTEIN"/>
    <property type="match status" value="1"/>
</dbReference>
<dbReference type="AlphaFoldDB" id="Q2KUL1"/>
<dbReference type="GO" id="GO:0071555">
    <property type="term" value="P:cell wall organization"/>
    <property type="evidence" value="ECO:0007669"/>
    <property type="project" value="UniProtKB-KW"/>
</dbReference>
<name>Q2KUL1_BORA1</name>
<dbReference type="eggNOG" id="COG3023">
    <property type="taxonomic scope" value="Bacteria"/>
</dbReference>
<evidence type="ECO:0000256" key="1">
    <source>
        <dbReference type="ARBA" id="ARBA00001561"/>
    </source>
</evidence>
<dbReference type="InterPro" id="IPR036366">
    <property type="entry name" value="PGBDSf"/>
</dbReference>
<protein>
    <recommendedName>
        <fullName evidence="3">N-acetylmuramoyl-L-alanine amidase</fullName>
        <ecNumber evidence="3">3.5.1.28</ecNumber>
    </recommendedName>
</protein>
<dbReference type="Proteomes" id="UP000001977">
    <property type="component" value="Chromosome"/>
</dbReference>
<feature type="chain" id="PRO_5013175470" description="N-acetylmuramoyl-L-alanine amidase" evidence="6">
    <location>
        <begin position="16"/>
        <end position="260"/>
    </location>
</feature>
<dbReference type="Gene3D" id="1.10.101.10">
    <property type="entry name" value="PGBD-like superfamily/PGBD"/>
    <property type="match status" value="1"/>
</dbReference>
<reference evidence="8 9" key="1">
    <citation type="journal article" date="2006" name="J. Bacteriol.">
        <title>Comparison of the genome sequence of the poultry pathogen Bordetella avium with those of B. bronchiseptica, B. pertussis, and B. parapertussis reveals extensive diversity in surface structures associated with host interaction.</title>
        <authorList>
            <person name="Sebaihia M."/>
            <person name="Preston A."/>
            <person name="Maskell D.J."/>
            <person name="Kuzmiak H."/>
            <person name="Connell T.D."/>
            <person name="King N.D."/>
            <person name="Orndorff P.E."/>
            <person name="Miyamoto D.M."/>
            <person name="Thomson N.R."/>
            <person name="Harris D."/>
            <person name="Goble A."/>
            <person name="Lord A."/>
            <person name="Murphy L."/>
            <person name="Quail M.A."/>
            <person name="Rutter S."/>
            <person name="Squares R."/>
            <person name="Squares S."/>
            <person name="Woodward J."/>
            <person name="Parkhill J."/>
            <person name="Temple L.M."/>
        </authorList>
    </citation>
    <scope>NUCLEOTIDE SEQUENCE [LARGE SCALE GENOMIC DNA]</scope>
    <source>
        <strain evidence="8 9">197N</strain>
    </source>
</reference>
<proteinExistence type="inferred from homology"/>
<dbReference type="InterPro" id="IPR051206">
    <property type="entry name" value="NAMLAA_amidase_2"/>
</dbReference>
<dbReference type="InterPro" id="IPR036365">
    <property type="entry name" value="PGBD-like_sf"/>
</dbReference>
<dbReference type="SUPFAM" id="SSF55846">
    <property type="entry name" value="N-acetylmuramoyl-L-alanine amidase-like"/>
    <property type="match status" value="1"/>
</dbReference>
<feature type="signal peptide" evidence="6">
    <location>
        <begin position="1"/>
        <end position="15"/>
    </location>
</feature>
<comment type="similarity">
    <text evidence="2">Belongs to the N-acetylmuramoyl-L-alanine amidase 2 family.</text>
</comment>
<comment type="catalytic activity">
    <reaction evidence="1">
        <text>Hydrolyzes the link between N-acetylmuramoyl residues and L-amino acid residues in certain cell-wall glycopeptides.</text>
        <dbReference type="EC" id="3.5.1.28"/>
    </reaction>
</comment>
<evidence type="ECO:0000259" key="7">
    <source>
        <dbReference type="SMART" id="SM00644"/>
    </source>
</evidence>
<dbReference type="SMART" id="SM00644">
    <property type="entry name" value="Ami_2"/>
    <property type="match status" value="1"/>
</dbReference>
<evidence type="ECO:0000256" key="2">
    <source>
        <dbReference type="ARBA" id="ARBA00007553"/>
    </source>
</evidence>
<dbReference type="OrthoDB" id="9794842at2"/>
<feature type="domain" description="N-acetylmuramoyl-L-alanine amidase" evidence="7">
    <location>
        <begin position="24"/>
        <end position="165"/>
    </location>
</feature>
<dbReference type="Gene3D" id="3.40.80.10">
    <property type="entry name" value="Peptidoglycan recognition protein-like"/>
    <property type="match status" value="1"/>
</dbReference>
<dbReference type="CDD" id="cd06583">
    <property type="entry name" value="PGRP"/>
    <property type="match status" value="1"/>
</dbReference>
<dbReference type="EMBL" id="AM167904">
    <property type="protein sequence ID" value="CAJ48722.1"/>
    <property type="molecule type" value="Genomic_DNA"/>
</dbReference>
<dbReference type="RefSeq" id="WP_012416797.1">
    <property type="nucleotide sequence ID" value="NC_010645.1"/>
</dbReference>
<evidence type="ECO:0000256" key="6">
    <source>
        <dbReference type="SAM" id="SignalP"/>
    </source>
</evidence>
<dbReference type="GO" id="GO:0009254">
    <property type="term" value="P:peptidoglycan turnover"/>
    <property type="evidence" value="ECO:0007669"/>
    <property type="project" value="TreeGrafter"/>
</dbReference>
<dbReference type="PANTHER" id="PTHR30417:SF1">
    <property type="entry name" value="N-ACETYLMURAMOYL-L-ALANINE AMIDASE AMID"/>
    <property type="match status" value="1"/>
</dbReference>
<dbReference type="GO" id="GO:0019867">
    <property type="term" value="C:outer membrane"/>
    <property type="evidence" value="ECO:0007669"/>
    <property type="project" value="TreeGrafter"/>
</dbReference>
<evidence type="ECO:0000313" key="9">
    <source>
        <dbReference type="Proteomes" id="UP000001977"/>
    </source>
</evidence>
<dbReference type="GO" id="GO:0008745">
    <property type="term" value="F:N-acetylmuramoyl-L-alanine amidase activity"/>
    <property type="evidence" value="ECO:0007669"/>
    <property type="project" value="UniProtKB-EC"/>
</dbReference>
<dbReference type="InterPro" id="IPR002477">
    <property type="entry name" value="Peptidoglycan-bd-like"/>
</dbReference>
<keyword evidence="5" id="KW-0961">Cell wall biogenesis/degradation</keyword>
<evidence type="ECO:0000256" key="3">
    <source>
        <dbReference type="ARBA" id="ARBA00011901"/>
    </source>
</evidence>
<evidence type="ECO:0000313" key="8">
    <source>
        <dbReference type="EMBL" id="CAJ48722.1"/>
    </source>
</evidence>